<evidence type="ECO:0000259" key="7">
    <source>
        <dbReference type="Pfam" id="PF24986"/>
    </source>
</evidence>
<reference evidence="9" key="1">
    <citation type="submission" date="2015-01" db="EMBL/GenBank/DDBJ databases">
        <authorList>
            <person name="Manzoor Shahid"/>
            <person name="Zubair Saima"/>
        </authorList>
    </citation>
    <scope>NUCLEOTIDE SEQUENCE [LARGE SCALE GENOMIC DNA]</scope>
    <source>
        <strain evidence="9">Sp3</strain>
    </source>
</reference>
<comment type="function">
    <text evidence="5">An accessory protein needed during the final step in the assembly of 30S ribosomal subunit, possibly for assembly of the head region. Essential for efficient processing of 16S rRNA. May be needed both before and after RbfA during the maturation of 16S rRNA. It has affinity for free ribosomal 30S subunits but not for 70S ribosomes.</text>
</comment>
<accession>A0A0B7MKG7</accession>
<dbReference type="Gene3D" id="2.40.30.60">
    <property type="entry name" value="RimM"/>
    <property type="match status" value="1"/>
</dbReference>
<dbReference type="PANTHER" id="PTHR33692">
    <property type="entry name" value="RIBOSOME MATURATION FACTOR RIMM"/>
    <property type="match status" value="1"/>
</dbReference>
<dbReference type="Proteomes" id="UP000046155">
    <property type="component" value="Unassembled WGS sequence"/>
</dbReference>
<dbReference type="Gene3D" id="2.30.30.240">
    <property type="entry name" value="PRC-barrel domain"/>
    <property type="match status" value="1"/>
</dbReference>
<evidence type="ECO:0000256" key="2">
    <source>
        <dbReference type="ARBA" id="ARBA00022517"/>
    </source>
</evidence>
<evidence type="ECO:0000259" key="6">
    <source>
        <dbReference type="Pfam" id="PF01782"/>
    </source>
</evidence>
<dbReference type="AlphaFoldDB" id="A0A0B7MKG7"/>
<evidence type="ECO:0000256" key="3">
    <source>
        <dbReference type="ARBA" id="ARBA00022552"/>
    </source>
</evidence>
<dbReference type="GO" id="GO:0043022">
    <property type="term" value="F:ribosome binding"/>
    <property type="evidence" value="ECO:0007669"/>
    <property type="project" value="InterPro"/>
</dbReference>
<dbReference type="RefSeq" id="WP_044664604.1">
    <property type="nucleotide sequence ID" value="NZ_CDRZ01000101.1"/>
</dbReference>
<dbReference type="Pfam" id="PF24986">
    <property type="entry name" value="PRC_RimM"/>
    <property type="match status" value="1"/>
</dbReference>
<dbReference type="NCBIfam" id="TIGR02273">
    <property type="entry name" value="16S_RimM"/>
    <property type="match status" value="1"/>
</dbReference>
<evidence type="ECO:0000256" key="5">
    <source>
        <dbReference type="HAMAP-Rule" id="MF_00014"/>
    </source>
</evidence>
<evidence type="ECO:0000256" key="1">
    <source>
        <dbReference type="ARBA" id="ARBA00022490"/>
    </source>
</evidence>
<keyword evidence="9" id="KW-1185">Reference proteome</keyword>
<dbReference type="EMBL" id="CDRZ01000101">
    <property type="protein sequence ID" value="CEO88451.1"/>
    <property type="molecule type" value="Genomic_DNA"/>
</dbReference>
<dbReference type="GO" id="GO:0005737">
    <property type="term" value="C:cytoplasm"/>
    <property type="evidence" value="ECO:0007669"/>
    <property type="project" value="UniProtKB-SubCell"/>
</dbReference>
<dbReference type="SUPFAM" id="SSF50346">
    <property type="entry name" value="PRC-barrel domain"/>
    <property type="match status" value="1"/>
</dbReference>
<dbReference type="Pfam" id="PF01782">
    <property type="entry name" value="RimM"/>
    <property type="match status" value="1"/>
</dbReference>
<proteinExistence type="inferred from homology"/>
<dbReference type="OrthoDB" id="9810331at2"/>
<protein>
    <recommendedName>
        <fullName evidence="5">Ribosome maturation factor RimM</fullName>
    </recommendedName>
</protein>
<dbReference type="GO" id="GO:0042274">
    <property type="term" value="P:ribosomal small subunit biogenesis"/>
    <property type="evidence" value="ECO:0007669"/>
    <property type="project" value="UniProtKB-UniRule"/>
</dbReference>
<dbReference type="GO" id="GO:0005840">
    <property type="term" value="C:ribosome"/>
    <property type="evidence" value="ECO:0007669"/>
    <property type="project" value="InterPro"/>
</dbReference>
<dbReference type="GO" id="GO:0006364">
    <property type="term" value="P:rRNA processing"/>
    <property type="evidence" value="ECO:0007669"/>
    <property type="project" value="UniProtKB-UniRule"/>
</dbReference>
<sequence>MAEFITVGKVAAPFGIQGEIKVIPLTDFPERFSRGGSYYLSKQKMFKEVEIQGVKIRGREIIIKFEGIDTPEDARVYRNALLQVPRGEVLPLPEGHYYHYQIVGLLAATEDGTVLGKVAEILETGSNDVYLVKDDQGREILIPALKEVVREIDPDKGLMLVRPLPGLLED</sequence>
<evidence type="ECO:0000313" key="8">
    <source>
        <dbReference type="EMBL" id="CEO88451.1"/>
    </source>
</evidence>
<dbReference type="InterPro" id="IPR002676">
    <property type="entry name" value="RimM_N"/>
</dbReference>
<organism evidence="8 9">
    <name type="scientific">Syntrophaceticus schinkii</name>
    <dbReference type="NCBI Taxonomy" id="499207"/>
    <lineage>
        <taxon>Bacteria</taxon>
        <taxon>Bacillati</taxon>
        <taxon>Bacillota</taxon>
        <taxon>Clostridia</taxon>
        <taxon>Thermoanaerobacterales</taxon>
        <taxon>Thermoanaerobacterales Family III. Incertae Sedis</taxon>
        <taxon>Syntrophaceticus</taxon>
    </lineage>
</organism>
<evidence type="ECO:0000256" key="4">
    <source>
        <dbReference type="ARBA" id="ARBA00023186"/>
    </source>
</evidence>
<keyword evidence="3 5" id="KW-0698">rRNA processing</keyword>
<dbReference type="HAMAP" id="MF_00014">
    <property type="entry name" value="Ribosome_mat_RimM"/>
    <property type="match status" value="1"/>
</dbReference>
<evidence type="ECO:0000313" key="9">
    <source>
        <dbReference type="Proteomes" id="UP000046155"/>
    </source>
</evidence>
<keyword evidence="4 5" id="KW-0143">Chaperone</keyword>
<keyword evidence="1 5" id="KW-0963">Cytoplasm</keyword>
<dbReference type="SUPFAM" id="SSF50447">
    <property type="entry name" value="Translation proteins"/>
    <property type="match status" value="1"/>
</dbReference>
<dbReference type="PANTHER" id="PTHR33692:SF1">
    <property type="entry name" value="RIBOSOME MATURATION FACTOR RIMM"/>
    <property type="match status" value="1"/>
</dbReference>
<dbReference type="InterPro" id="IPR056792">
    <property type="entry name" value="PRC_RimM"/>
</dbReference>
<comment type="similarity">
    <text evidence="5">Belongs to the RimM family.</text>
</comment>
<comment type="domain">
    <text evidence="5">The PRC barrel domain binds ribosomal protein uS19.</text>
</comment>
<name>A0A0B7MKG7_9FIRM</name>
<feature type="domain" description="Ribosome maturation factor RimM PRC barrel" evidence="7">
    <location>
        <begin position="101"/>
        <end position="163"/>
    </location>
</feature>
<dbReference type="InterPro" id="IPR011961">
    <property type="entry name" value="RimM"/>
</dbReference>
<dbReference type="InterPro" id="IPR009000">
    <property type="entry name" value="Transl_B-barrel_sf"/>
</dbReference>
<keyword evidence="2 5" id="KW-0690">Ribosome biogenesis</keyword>
<comment type="subunit">
    <text evidence="5">Binds ribosomal protein uS19.</text>
</comment>
<comment type="subcellular location">
    <subcellularLocation>
        <location evidence="5">Cytoplasm</location>
    </subcellularLocation>
</comment>
<feature type="domain" description="RimM N-terminal" evidence="6">
    <location>
        <begin position="6"/>
        <end position="86"/>
    </location>
</feature>
<gene>
    <name evidence="5 8" type="primary">rimM</name>
    <name evidence="8" type="ORF">SSCH_190023</name>
</gene>
<dbReference type="InterPro" id="IPR036976">
    <property type="entry name" value="RimM_N_sf"/>
</dbReference>
<dbReference type="InterPro" id="IPR011033">
    <property type="entry name" value="PRC_barrel-like_sf"/>
</dbReference>